<dbReference type="AlphaFoldDB" id="A0AAW2B7C7"/>
<feature type="domain" description="Disease resistance N-terminal" evidence="5">
    <location>
        <begin position="5"/>
        <end position="93"/>
    </location>
</feature>
<dbReference type="PRINTS" id="PR00364">
    <property type="entry name" value="DISEASERSIST"/>
</dbReference>
<gene>
    <name evidence="6" type="ORF">SO802_035286</name>
</gene>
<keyword evidence="1" id="KW-0677">Repeat</keyword>
<sequence>MAETAVSIVIELVLPLLVEEVRLQKGFHSKVTSIKGQLEIIQSFLKDADIRAEKEDESNVVKTWVIQVREGAYQIEDVIDEYIFHFVKQPFGKKRCFYFHQNIFQFAKKLKARYVIASKIQDISNNLKEKREMASKGGPSNNSRSVTWHDPRMAALLIEEAEVVGIESHRDKLINWLVEGPLNRMVISIVGIGGVGKTTLVKKVYENDEVATHFDCHAWITVSQSYKIEEILRNMIKQFYKARKESIPEEIDTMEQITLMEQLRQYLHEHRYVIVLDDLWEKEFWDYIELALPKNENGSRILITSRNEDVAPSN</sequence>
<feature type="domain" description="NB-ARC" evidence="4">
    <location>
        <begin position="167"/>
        <end position="311"/>
    </location>
</feature>
<evidence type="ECO:0000256" key="2">
    <source>
        <dbReference type="ARBA" id="ARBA00022741"/>
    </source>
</evidence>
<evidence type="ECO:0000313" key="7">
    <source>
        <dbReference type="Proteomes" id="UP001459277"/>
    </source>
</evidence>
<dbReference type="InterPro" id="IPR038005">
    <property type="entry name" value="RX-like_CC"/>
</dbReference>
<dbReference type="EMBL" id="JAZDWU010000297">
    <property type="protein sequence ID" value="KAK9981916.1"/>
    <property type="molecule type" value="Genomic_DNA"/>
</dbReference>
<dbReference type="Gene3D" id="3.40.50.300">
    <property type="entry name" value="P-loop containing nucleotide triphosphate hydrolases"/>
    <property type="match status" value="1"/>
</dbReference>
<evidence type="ECO:0000256" key="3">
    <source>
        <dbReference type="ARBA" id="ARBA00022821"/>
    </source>
</evidence>
<evidence type="ECO:0000259" key="5">
    <source>
        <dbReference type="Pfam" id="PF18052"/>
    </source>
</evidence>
<accession>A0AAW2B7C7</accession>
<dbReference type="Pfam" id="PF00931">
    <property type="entry name" value="NB-ARC"/>
    <property type="match status" value="1"/>
</dbReference>
<dbReference type="InterPro" id="IPR041118">
    <property type="entry name" value="Rx_N"/>
</dbReference>
<dbReference type="PANTHER" id="PTHR19338">
    <property type="entry name" value="TRANSLOCASE OF INNER MITOCHONDRIAL MEMBRANE 13 HOMOLOG"/>
    <property type="match status" value="1"/>
</dbReference>
<evidence type="ECO:0000259" key="4">
    <source>
        <dbReference type="Pfam" id="PF00931"/>
    </source>
</evidence>
<dbReference type="PANTHER" id="PTHR19338:SF32">
    <property type="entry name" value="OS06G0287500 PROTEIN"/>
    <property type="match status" value="1"/>
</dbReference>
<dbReference type="Proteomes" id="UP001459277">
    <property type="component" value="Unassembled WGS sequence"/>
</dbReference>
<dbReference type="InterPro" id="IPR027417">
    <property type="entry name" value="P-loop_NTPase"/>
</dbReference>
<keyword evidence="2" id="KW-0547">Nucleotide-binding</keyword>
<keyword evidence="7" id="KW-1185">Reference proteome</keyword>
<protein>
    <submittedName>
        <fullName evidence="6">Uncharacterized protein</fullName>
    </submittedName>
</protein>
<keyword evidence="3" id="KW-0611">Plant defense</keyword>
<comment type="caution">
    <text evidence="6">The sequence shown here is derived from an EMBL/GenBank/DDBJ whole genome shotgun (WGS) entry which is preliminary data.</text>
</comment>
<dbReference type="SUPFAM" id="SSF52540">
    <property type="entry name" value="P-loop containing nucleoside triphosphate hydrolases"/>
    <property type="match status" value="1"/>
</dbReference>
<dbReference type="CDD" id="cd14798">
    <property type="entry name" value="RX-CC_like"/>
    <property type="match status" value="1"/>
</dbReference>
<dbReference type="FunFam" id="3.40.50.300:FF:001091">
    <property type="entry name" value="Probable disease resistance protein At1g61300"/>
    <property type="match status" value="1"/>
</dbReference>
<dbReference type="GO" id="GO:0043531">
    <property type="term" value="F:ADP binding"/>
    <property type="evidence" value="ECO:0007669"/>
    <property type="project" value="InterPro"/>
</dbReference>
<evidence type="ECO:0000256" key="1">
    <source>
        <dbReference type="ARBA" id="ARBA00022737"/>
    </source>
</evidence>
<dbReference type="Pfam" id="PF18052">
    <property type="entry name" value="Rx_N"/>
    <property type="match status" value="1"/>
</dbReference>
<proteinExistence type="predicted"/>
<organism evidence="6 7">
    <name type="scientific">Lithocarpus litseifolius</name>
    <dbReference type="NCBI Taxonomy" id="425828"/>
    <lineage>
        <taxon>Eukaryota</taxon>
        <taxon>Viridiplantae</taxon>
        <taxon>Streptophyta</taxon>
        <taxon>Embryophyta</taxon>
        <taxon>Tracheophyta</taxon>
        <taxon>Spermatophyta</taxon>
        <taxon>Magnoliopsida</taxon>
        <taxon>eudicotyledons</taxon>
        <taxon>Gunneridae</taxon>
        <taxon>Pentapetalae</taxon>
        <taxon>rosids</taxon>
        <taxon>fabids</taxon>
        <taxon>Fagales</taxon>
        <taxon>Fagaceae</taxon>
        <taxon>Lithocarpus</taxon>
    </lineage>
</organism>
<reference evidence="6 7" key="1">
    <citation type="submission" date="2024-01" db="EMBL/GenBank/DDBJ databases">
        <title>A telomere-to-telomere, gap-free genome of sweet tea (Lithocarpus litseifolius).</title>
        <authorList>
            <person name="Zhou J."/>
        </authorList>
    </citation>
    <scope>NUCLEOTIDE SEQUENCE [LARGE SCALE GENOMIC DNA]</scope>
    <source>
        <strain evidence="6">Zhou-2022a</strain>
        <tissue evidence="6">Leaf</tissue>
    </source>
</reference>
<evidence type="ECO:0000313" key="6">
    <source>
        <dbReference type="EMBL" id="KAK9981916.1"/>
    </source>
</evidence>
<dbReference type="Gene3D" id="1.20.5.4130">
    <property type="match status" value="1"/>
</dbReference>
<dbReference type="GO" id="GO:0006952">
    <property type="term" value="P:defense response"/>
    <property type="evidence" value="ECO:0007669"/>
    <property type="project" value="UniProtKB-KW"/>
</dbReference>
<name>A0AAW2B7C7_9ROSI</name>
<dbReference type="InterPro" id="IPR002182">
    <property type="entry name" value="NB-ARC"/>
</dbReference>